<protein>
    <submittedName>
        <fullName evidence="2">Uncharacterized protein</fullName>
    </submittedName>
</protein>
<proteinExistence type="predicted"/>
<evidence type="ECO:0000256" key="1">
    <source>
        <dbReference type="SAM" id="Phobius"/>
    </source>
</evidence>
<feature type="transmembrane region" description="Helical" evidence="1">
    <location>
        <begin position="5"/>
        <end position="23"/>
    </location>
</feature>
<keyword evidence="1" id="KW-0472">Membrane</keyword>
<feature type="transmembrane region" description="Helical" evidence="1">
    <location>
        <begin position="29"/>
        <end position="49"/>
    </location>
</feature>
<gene>
    <name evidence="2" type="ORF">ACFPH8_07515</name>
</gene>
<dbReference type="EMBL" id="JBHSLA010000002">
    <property type="protein sequence ID" value="MFC5195177.1"/>
    <property type="molecule type" value="Genomic_DNA"/>
</dbReference>
<evidence type="ECO:0000313" key="3">
    <source>
        <dbReference type="Proteomes" id="UP001596162"/>
    </source>
</evidence>
<sequence>MGKKLLIFIGIAIVAFVVLVYVFKFVLVTALIISGVIVIAPLLYFAFLAGKSQN</sequence>
<keyword evidence="3" id="KW-1185">Reference proteome</keyword>
<name>A0ABW0C4M3_9FLAO</name>
<organism evidence="2 3">
    <name type="scientific">Bizionia hallyeonensis</name>
    <dbReference type="NCBI Taxonomy" id="1123757"/>
    <lineage>
        <taxon>Bacteria</taxon>
        <taxon>Pseudomonadati</taxon>
        <taxon>Bacteroidota</taxon>
        <taxon>Flavobacteriia</taxon>
        <taxon>Flavobacteriales</taxon>
        <taxon>Flavobacteriaceae</taxon>
        <taxon>Bizionia</taxon>
    </lineage>
</organism>
<reference evidence="3" key="1">
    <citation type="journal article" date="2019" name="Int. J. Syst. Evol. Microbiol.">
        <title>The Global Catalogue of Microorganisms (GCM) 10K type strain sequencing project: providing services to taxonomists for standard genome sequencing and annotation.</title>
        <authorList>
            <consortium name="The Broad Institute Genomics Platform"/>
            <consortium name="The Broad Institute Genome Sequencing Center for Infectious Disease"/>
            <person name="Wu L."/>
            <person name="Ma J."/>
        </authorList>
    </citation>
    <scope>NUCLEOTIDE SEQUENCE [LARGE SCALE GENOMIC DNA]</scope>
    <source>
        <strain evidence="3">JCM 17978</strain>
    </source>
</reference>
<keyword evidence="1" id="KW-0812">Transmembrane</keyword>
<evidence type="ECO:0000313" key="2">
    <source>
        <dbReference type="EMBL" id="MFC5195177.1"/>
    </source>
</evidence>
<dbReference type="Proteomes" id="UP001596162">
    <property type="component" value="Unassembled WGS sequence"/>
</dbReference>
<keyword evidence="1" id="KW-1133">Transmembrane helix</keyword>
<accession>A0ABW0C4M3</accession>
<dbReference type="RefSeq" id="WP_376859807.1">
    <property type="nucleotide sequence ID" value="NZ_JBHSLA010000002.1"/>
</dbReference>
<comment type="caution">
    <text evidence="2">The sequence shown here is derived from an EMBL/GenBank/DDBJ whole genome shotgun (WGS) entry which is preliminary data.</text>
</comment>